<evidence type="ECO:0000313" key="1">
    <source>
        <dbReference type="EMBL" id="KAE8131232.1"/>
    </source>
</evidence>
<keyword evidence="2" id="KW-1185">Reference proteome</keyword>
<evidence type="ECO:0000313" key="2">
    <source>
        <dbReference type="Proteomes" id="UP000325672"/>
    </source>
</evidence>
<dbReference type="AlphaFoldDB" id="A0A5N6S9A9"/>
<accession>A0A5N6S9A9</accession>
<protein>
    <submittedName>
        <fullName evidence="1">Uncharacterized protein</fullName>
    </submittedName>
</protein>
<reference evidence="1 2" key="1">
    <citation type="submission" date="2019-04" db="EMBL/GenBank/DDBJ databases">
        <title>Friends and foes A comparative genomics study of 23 Aspergillus species from section Flavi.</title>
        <authorList>
            <consortium name="DOE Joint Genome Institute"/>
            <person name="Kjaerbolling I."/>
            <person name="Vesth T."/>
            <person name="Frisvad J.C."/>
            <person name="Nybo J.L."/>
            <person name="Theobald S."/>
            <person name="Kildgaard S."/>
            <person name="Isbrandt T."/>
            <person name="Kuo A."/>
            <person name="Sato A."/>
            <person name="Lyhne E.K."/>
            <person name="Kogle M.E."/>
            <person name="Wiebenga A."/>
            <person name="Kun R.S."/>
            <person name="Lubbers R.J."/>
            <person name="Makela M.R."/>
            <person name="Barry K."/>
            <person name="Chovatia M."/>
            <person name="Clum A."/>
            <person name="Daum C."/>
            <person name="Haridas S."/>
            <person name="He G."/>
            <person name="LaButti K."/>
            <person name="Lipzen A."/>
            <person name="Mondo S."/>
            <person name="Riley R."/>
            <person name="Salamov A."/>
            <person name="Simmons B.A."/>
            <person name="Magnuson J.K."/>
            <person name="Henrissat B."/>
            <person name="Mortensen U.H."/>
            <person name="Larsen T.O."/>
            <person name="Devries R.P."/>
            <person name="Grigoriev I.V."/>
            <person name="Machida M."/>
            <person name="Baker S.E."/>
            <person name="Andersen M.R."/>
        </authorList>
    </citation>
    <scope>NUCLEOTIDE SEQUENCE [LARGE SCALE GENOMIC DNA]</scope>
    <source>
        <strain evidence="1 2">CBS 117625</strain>
    </source>
</reference>
<dbReference type="RefSeq" id="XP_031907295.1">
    <property type="nucleotide sequence ID" value="XM_032061130.1"/>
</dbReference>
<name>A0A5N6S9A9_ASPPS</name>
<gene>
    <name evidence="1" type="ORF">BDV38DRAFT_288901</name>
</gene>
<proteinExistence type="predicted"/>
<sequence>MANTKTYTVSPGDQVGFAVNIELGHPVPTSYVAPGPGTWPRNCEDGTPNLVGQTAVYTNKVFAFLAIHREQATSILHFLHDLRGVALKCHNWFDDQLTNVTSGVS</sequence>
<organism evidence="1 2">
    <name type="scientific">Aspergillus pseudotamarii</name>
    <dbReference type="NCBI Taxonomy" id="132259"/>
    <lineage>
        <taxon>Eukaryota</taxon>
        <taxon>Fungi</taxon>
        <taxon>Dikarya</taxon>
        <taxon>Ascomycota</taxon>
        <taxon>Pezizomycotina</taxon>
        <taxon>Eurotiomycetes</taxon>
        <taxon>Eurotiomycetidae</taxon>
        <taxon>Eurotiales</taxon>
        <taxon>Aspergillaceae</taxon>
        <taxon>Aspergillus</taxon>
        <taxon>Aspergillus subgen. Circumdati</taxon>
    </lineage>
</organism>
<dbReference type="GeneID" id="43645340"/>
<dbReference type="EMBL" id="ML743670">
    <property type="protein sequence ID" value="KAE8131232.1"/>
    <property type="molecule type" value="Genomic_DNA"/>
</dbReference>
<dbReference type="Proteomes" id="UP000325672">
    <property type="component" value="Unassembled WGS sequence"/>
</dbReference>